<organism evidence="2">
    <name type="scientific">Ixodes ricinus</name>
    <name type="common">Common tick</name>
    <name type="synonym">Acarus ricinus</name>
    <dbReference type="NCBI Taxonomy" id="34613"/>
    <lineage>
        <taxon>Eukaryota</taxon>
        <taxon>Metazoa</taxon>
        <taxon>Ecdysozoa</taxon>
        <taxon>Arthropoda</taxon>
        <taxon>Chelicerata</taxon>
        <taxon>Arachnida</taxon>
        <taxon>Acari</taxon>
        <taxon>Parasitiformes</taxon>
        <taxon>Ixodida</taxon>
        <taxon>Ixodoidea</taxon>
        <taxon>Ixodidae</taxon>
        <taxon>Ixodinae</taxon>
        <taxon>Ixodes</taxon>
    </lineage>
</organism>
<dbReference type="EMBL" id="GADI01004677">
    <property type="protein sequence ID" value="JAA69131.1"/>
    <property type="molecule type" value="mRNA"/>
</dbReference>
<protein>
    <submittedName>
        <fullName evidence="2">Putative ixodes 10 kDa peptide protein</fullName>
    </submittedName>
</protein>
<dbReference type="AlphaFoldDB" id="A0A0K8RDJ9"/>
<evidence type="ECO:0000256" key="1">
    <source>
        <dbReference type="SAM" id="SignalP"/>
    </source>
</evidence>
<feature type="signal peptide" evidence="1">
    <location>
        <begin position="1"/>
        <end position="18"/>
    </location>
</feature>
<name>A0A0K8RDJ9_IXORI</name>
<proteinExistence type="evidence at transcript level"/>
<accession>A0A0K8RDJ9</accession>
<feature type="chain" id="PRO_5005517598" evidence="1">
    <location>
        <begin position="19"/>
        <end position="99"/>
    </location>
</feature>
<evidence type="ECO:0000313" key="2">
    <source>
        <dbReference type="EMBL" id="JAA69131.1"/>
    </source>
</evidence>
<sequence>MQLVVFAVVMILPSFLSGEFSATIYKVSNECEGSIVDGGILACEKKVTHYSGYDPKACTVRCTDETEVKLPEGVCLNNQVKVCNSDEVKQKLKYWAYNM</sequence>
<keyword evidence="1" id="KW-0732">Signal</keyword>
<reference evidence="2" key="1">
    <citation type="submission" date="2012-12" db="EMBL/GenBank/DDBJ databases">
        <title>Identification and characterization of a phenylalanine ammonia-lyase gene family in Isatis indigotica Fort.</title>
        <authorList>
            <person name="Liu Q."/>
            <person name="Chen J."/>
            <person name="Zhou X."/>
            <person name="Di P."/>
            <person name="Xiao Y."/>
            <person name="Xuan H."/>
            <person name="Zhang L."/>
            <person name="Chen W."/>
        </authorList>
    </citation>
    <scope>NUCLEOTIDE SEQUENCE</scope>
    <source>
        <tissue evidence="2">Salivary gland</tissue>
    </source>
</reference>